<dbReference type="Proteomes" id="UP000054383">
    <property type="component" value="Unassembled WGS sequence"/>
</dbReference>
<dbReference type="OrthoDB" id="3257095at2759"/>
<accession>A0A0U1LKE4</accession>
<reference evidence="7 8" key="1">
    <citation type="submission" date="2015-04" db="EMBL/GenBank/DDBJ databases">
        <authorList>
            <person name="Syromyatnikov M.Y."/>
            <person name="Popov V.N."/>
        </authorList>
    </citation>
    <scope>NUCLEOTIDE SEQUENCE [LARGE SCALE GENOMIC DNA]</scope>
    <source>
        <strain evidence="7">WF-38-12</strain>
    </source>
</reference>
<dbReference type="GO" id="GO:0016020">
    <property type="term" value="C:membrane"/>
    <property type="evidence" value="ECO:0007669"/>
    <property type="project" value="UniProtKB-SubCell"/>
</dbReference>
<feature type="transmembrane region" description="Helical" evidence="6">
    <location>
        <begin position="237"/>
        <end position="259"/>
    </location>
</feature>
<feature type="transmembrane region" description="Helical" evidence="6">
    <location>
        <begin position="122"/>
        <end position="146"/>
    </location>
</feature>
<dbReference type="PANTHER" id="PTHR45649:SF1">
    <property type="entry name" value="TRANSPORTER, PUTATIVE (EUROFUNG)-RELATED"/>
    <property type="match status" value="1"/>
</dbReference>
<dbReference type="STRING" id="28573.A0A0U1LKE4"/>
<feature type="transmembrane region" description="Helical" evidence="6">
    <location>
        <begin position="195"/>
        <end position="217"/>
    </location>
</feature>
<name>A0A0U1LKE4_TALIS</name>
<dbReference type="Pfam" id="PF13520">
    <property type="entry name" value="AA_permease_2"/>
    <property type="match status" value="2"/>
</dbReference>
<keyword evidence="4 6" id="KW-1133">Transmembrane helix</keyword>
<evidence type="ECO:0000313" key="8">
    <source>
        <dbReference type="Proteomes" id="UP000054383"/>
    </source>
</evidence>
<evidence type="ECO:0000256" key="3">
    <source>
        <dbReference type="ARBA" id="ARBA00022692"/>
    </source>
</evidence>
<evidence type="ECO:0000256" key="4">
    <source>
        <dbReference type="ARBA" id="ARBA00022989"/>
    </source>
</evidence>
<feature type="transmembrane region" description="Helical" evidence="6">
    <location>
        <begin position="299"/>
        <end position="320"/>
    </location>
</feature>
<feature type="transmembrane region" description="Helical" evidence="6">
    <location>
        <begin position="476"/>
        <end position="498"/>
    </location>
</feature>
<dbReference type="OMA" id="HVTGSIC"/>
<keyword evidence="3 6" id="KW-0812">Transmembrane</keyword>
<proteinExistence type="predicted"/>
<dbReference type="AlphaFoldDB" id="A0A0U1LKE4"/>
<evidence type="ECO:0000256" key="2">
    <source>
        <dbReference type="ARBA" id="ARBA00022448"/>
    </source>
</evidence>
<keyword evidence="8" id="KW-1185">Reference proteome</keyword>
<dbReference type="InterPro" id="IPR002293">
    <property type="entry name" value="AA/rel_permease1"/>
</dbReference>
<dbReference type="PIRSF" id="PIRSF006060">
    <property type="entry name" value="AA_transporter"/>
    <property type="match status" value="1"/>
</dbReference>
<protein>
    <submittedName>
        <fullName evidence="7">Amino-acid permease BAT1</fullName>
    </submittedName>
</protein>
<feature type="transmembrane region" description="Helical" evidence="6">
    <location>
        <begin position="166"/>
        <end position="188"/>
    </location>
</feature>
<feature type="transmembrane region" description="Helical" evidence="6">
    <location>
        <begin position="423"/>
        <end position="449"/>
    </location>
</feature>
<feature type="transmembrane region" description="Helical" evidence="6">
    <location>
        <begin position="41"/>
        <end position="65"/>
    </location>
</feature>
<keyword evidence="2" id="KW-0813">Transport</keyword>
<feature type="transmembrane region" description="Helical" evidence="6">
    <location>
        <begin position="398"/>
        <end position="417"/>
    </location>
</feature>
<keyword evidence="5 6" id="KW-0472">Membrane</keyword>
<evidence type="ECO:0000256" key="6">
    <source>
        <dbReference type="SAM" id="Phobius"/>
    </source>
</evidence>
<sequence length="547" mass="59743">MQEEITWKTAPDTHRSDVVASSRDALELAKVGKREVLKRRFGLASTIGLACTVMLTWEAVIMNISLGLTDGGPSGLVYGYIVIWLGFTSTYTAMGELASMFPVAGGQYHWASILAPKSSKRFLSHVTGSICVIGWIAAPTAAIYLAGSVLQSAIAMNVPDYDPKGWHVTFIMWGILLCCAILNTWLGMILPAVEIFILIIHVIGFFAFLIPLLILGPRADPKSVFDLPFNYGSWTDITLATLIGMKGTVAAFLGTDGAVHVGRNLRRLYFHYTPKLTPLLKKMAEEVGNSTLVVPQSMLFAMIINGVLGFAILLGFLFTAGDLTTIVESNAAYPFIQILESSTKSKAAAVVLSSMLAIMQAFAGLAALSSGSRMLWSFSREQAIPGWRWIRQVNRRNAVPFNSTCIVVIAGGLLSLINIGSSVVLNIILSLVLEAFFSSYIISLSLLLYRRLNGDISTPNQNDKNRFVWGPFRIKGWLGVVNNVFAIAFSVVMFFFGCWPPMVDPEPEDMNYSIAIFGGVTILAVLYYLGWARKNYQGPVTEVQVAS</sequence>
<feature type="transmembrane region" description="Helical" evidence="6">
    <location>
        <begin position="77"/>
        <end position="101"/>
    </location>
</feature>
<dbReference type="PANTHER" id="PTHR45649">
    <property type="entry name" value="AMINO-ACID PERMEASE BAT1"/>
    <property type="match status" value="1"/>
</dbReference>
<gene>
    <name evidence="7" type="ORF">PISL3812_00593</name>
</gene>
<dbReference type="Gene3D" id="1.20.1740.10">
    <property type="entry name" value="Amino acid/polyamine transporter I"/>
    <property type="match status" value="1"/>
</dbReference>
<feature type="transmembrane region" description="Helical" evidence="6">
    <location>
        <begin position="347"/>
        <end position="368"/>
    </location>
</feature>
<comment type="subcellular location">
    <subcellularLocation>
        <location evidence="1">Membrane</location>
        <topology evidence="1">Multi-pass membrane protein</topology>
    </subcellularLocation>
</comment>
<dbReference type="GO" id="GO:0022857">
    <property type="term" value="F:transmembrane transporter activity"/>
    <property type="evidence" value="ECO:0007669"/>
    <property type="project" value="InterPro"/>
</dbReference>
<evidence type="ECO:0000313" key="7">
    <source>
        <dbReference type="EMBL" id="CRG83242.1"/>
    </source>
</evidence>
<feature type="transmembrane region" description="Helical" evidence="6">
    <location>
        <begin position="510"/>
        <end position="529"/>
    </location>
</feature>
<evidence type="ECO:0000256" key="1">
    <source>
        <dbReference type="ARBA" id="ARBA00004141"/>
    </source>
</evidence>
<dbReference type="EMBL" id="CVMT01000001">
    <property type="protein sequence ID" value="CRG83242.1"/>
    <property type="molecule type" value="Genomic_DNA"/>
</dbReference>
<evidence type="ECO:0000256" key="5">
    <source>
        <dbReference type="ARBA" id="ARBA00023136"/>
    </source>
</evidence>
<organism evidence="7 8">
    <name type="scientific">Talaromyces islandicus</name>
    <name type="common">Penicillium islandicum</name>
    <dbReference type="NCBI Taxonomy" id="28573"/>
    <lineage>
        <taxon>Eukaryota</taxon>
        <taxon>Fungi</taxon>
        <taxon>Dikarya</taxon>
        <taxon>Ascomycota</taxon>
        <taxon>Pezizomycotina</taxon>
        <taxon>Eurotiomycetes</taxon>
        <taxon>Eurotiomycetidae</taxon>
        <taxon>Eurotiales</taxon>
        <taxon>Trichocomaceae</taxon>
        <taxon>Talaromyces</taxon>
        <taxon>Talaromyces sect. Islandici</taxon>
    </lineage>
</organism>